<dbReference type="EMBL" id="JAGDFM010000019">
    <property type="protein sequence ID" value="KAG7391590.1"/>
    <property type="molecule type" value="Genomic_DNA"/>
</dbReference>
<name>A0A8T1WHK1_9STRA</name>
<evidence type="ECO:0008006" key="4">
    <source>
        <dbReference type="Google" id="ProtNLM"/>
    </source>
</evidence>
<sequence length="369" mass="40962">MSRFPFAPRPLSDGLVGLVLPRAPAGRHNAVSPYDAPRRAENPRVALAPSRDEFRAKGEASDALLSLTGVAADGPAAGGKTPPTPEDSTPSPGNLKDTHKRKRVDDDNKSRRREQCRANQARYRDKQRNAQVHLERSVEQLHKELDTLKRRYRDLSYRERSNQSPWSIVAAVFRLLETSFRSPWRLASAKEMKSHAEMRQILAILERAFAHDAAMGELRGVGALTEQLRLFSQYFGNPHLELQRIESVAPGVMAARAKLSLTVTEFTLRHAFPHLEEPAGDGHGNDRGLLYNRLLGQRLECNCVLSFLFDEDSDRVVRLETSIDLMTPLLGALGSLEDASKVLEHARVSSECVISAFGAAGDSRSNDTL</sequence>
<feature type="compositionally biased region" description="Basic and acidic residues" evidence="1">
    <location>
        <begin position="103"/>
        <end position="132"/>
    </location>
</feature>
<evidence type="ECO:0000313" key="3">
    <source>
        <dbReference type="Proteomes" id="UP000694044"/>
    </source>
</evidence>
<evidence type="ECO:0000313" key="2">
    <source>
        <dbReference type="EMBL" id="KAG7391590.1"/>
    </source>
</evidence>
<comment type="caution">
    <text evidence="2">The sequence shown here is derived from an EMBL/GenBank/DDBJ whole genome shotgun (WGS) entry which is preliminary data.</text>
</comment>
<dbReference type="AlphaFoldDB" id="A0A8T1WHK1"/>
<organism evidence="2 3">
    <name type="scientific">Phytophthora pseudosyringae</name>
    <dbReference type="NCBI Taxonomy" id="221518"/>
    <lineage>
        <taxon>Eukaryota</taxon>
        <taxon>Sar</taxon>
        <taxon>Stramenopiles</taxon>
        <taxon>Oomycota</taxon>
        <taxon>Peronosporomycetes</taxon>
        <taxon>Peronosporales</taxon>
        <taxon>Peronosporaceae</taxon>
        <taxon>Phytophthora</taxon>
    </lineage>
</organism>
<accession>A0A8T1WHK1</accession>
<protein>
    <recommendedName>
        <fullName evidence="4">Bzip transcription factor</fullName>
    </recommendedName>
</protein>
<feature type="compositionally biased region" description="Basic and acidic residues" evidence="1">
    <location>
        <begin position="50"/>
        <end position="60"/>
    </location>
</feature>
<proteinExistence type="predicted"/>
<evidence type="ECO:0000256" key="1">
    <source>
        <dbReference type="SAM" id="MobiDB-lite"/>
    </source>
</evidence>
<dbReference type="Proteomes" id="UP000694044">
    <property type="component" value="Unassembled WGS sequence"/>
</dbReference>
<feature type="compositionally biased region" description="Low complexity" evidence="1">
    <location>
        <begin position="71"/>
        <end position="92"/>
    </location>
</feature>
<gene>
    <name evidence="2" type="ORF">PHYPSEUDO_004092</name>
</gene>
<dbReference type="OrthoDB" id="101076at2759"/>
<keyword evidence="3" id="KW-1185">Reference proteome</keyword>
<dbReference type="CDD" id="cd14686">
    <property type="entry name" value="bZIP"/>
    <property type="match status" value="1"/>
</dbReference>
<reference evidence="2" key="1">
    <citation type="submission" date="2021-02" db="EMBL/GenBank/DDBJ databases">
        <authorList>
            <person name="Palmer J.M."/>
        </authorList>
    </citation>
    <scope>NUCLEOTIDE SEQUENCE</scope>
    <source>
        <strain evidence="2">SCRP734</strain>
    </source>
</reference>
<feature type="region of interest" description="Disordered" evidence="1">
    <location>
        <begin position="25"/>
        <end position="132"/>
    </location>
</feature>